<dbReference type="AlphaFoldDB" id="A0ABD2B5K0"/>
<accession>A0ABD2B5K0</accession>
<dbReference type="EMBL" id="JAYRBN010000100">
    <property type="protein sequence ID" value="KAL2728008.1"/>
    <property type="molecule type" value="Genomic_DNA"/>
</dbReference>
<comment type="caution">
    <text evidence="1">The sequence shown here is derived from an EMBL/GenBank/DDBJ whole genome shotgun (WGS) entry which is preliminary data.</text>
</comment>
<dbReference type="Proteomes" id="UP001607303">
    <property type="component" value="Unassembled WGS sequence"/>
</dbReference>
<protein>
    <submittedName>
        <fullName evidence="1">Casein kinase I-like isoform X1</fullName>
    </submittedName>
</protein>
<proteinExistence type="predicted"/>
<gene>
    <name evidence="1" type="ORF">V1477_017284</name>
</gene>
<keyword evidence="2" id="KW-1185">Reference proteome</keyword>
<evidence type="ECO:0000313" key="1">
    <source>
        <dbReference type="EMBL" id="KAL2728008.1"/>
    </source>
</evidence>
<reference evidence="1 2" key="1">
    <citation type="journal article" date="2024" name="Ann. Entomol. Soc. Am.">
        <title>Genomic analyses of the southern and eastern yellowjacket wasps (Hymenoptera: Vespidae) reveal evolutionary signatures of social life.</title>
        <authorList>
            <person name="Catto M.A."/>
            <person name="Caine P.B."/>
            <person name="Orr S.E."/>
            <person name="Hunt B.G."/>
            <person name="Goodisman M.A.D."/>
        </authorList>
    </citation>
    <scope>NUCLEOTIDE SEQUENCE [LARGE SCALE GENOMIC DNA]</scope>
    <source>
        <strain evidence="1">232</strain>
        <tissue evidence="1">Head and thorax</tissue>
    </source>
</reference>
<sequence>MVFHALCFTDALFQHRVQVAKNEGSACGCTVEMQLQLQEKCSPNPSELLCHFLVNYDEDGGALMSLFCVSFVLEAPMRRQWPHPPWWPGGQAFHTTSEPATAIAES</sequence>
<organism evidence="1 2">
    <name type="scientific">Vespula maculifrons</name>
    <name type="common">Eastern yellow jacket</name>
    <name type="synonym">Wasp</name>
    <dbReference type="NCBI Taxonomy" id="7453"/>
    <lineage>
        <taxon>Eukaryota</taxon>
        <taxon>Metazoa</taxon>
        <taxon>Ecdysozoa</taxon>
        <taxon>Arthropoda</taxon>
        <taxon>Hexapoda</taxon>
        <taxon>Insecta</taxon>
        <taxon>Pterygota</taxon>
        <taxon>Neoptera</taxon>
        <taxon>Endopterygota</taxon>
        <taxon>Hymenoptera</taxon>
        <taxon>Apocrita</taxon>
        <taxon>Aculeata</taxon>
        <taxon>Vespoidea</taxon>
        <taxon>Vespidae</taxon>
        <taxon>Vespinae</taxon>
        <taxon>Vespula</taxon>
    </lineage>
</organism>
<name>A0ABD2B5K0_VESMC</name>
<evidence type="ECO:0000313" key="2">
    <source>
        <dbReference type="Proteomes" id="UP001607303"/>
    </source>
</evidence>